<feature type="domain" description="AraC effector-binding" evidence="1">
    <location>
        <begin position="3"/>
        <end position="155"/>
    </location>
</feature>
<gene>
    <name evidence="2" type="ORF">ACFO1S_23445</name>
</gene>
<dbReference type="InterPro" id="IPR011256">
    <property type="entry name" value="Reg_factor_effector_dom_sf"/>
</dbReference>
<evidence type="ECO:0000259" key="1">
    <source>
        <dbReference type="SMART" id="SM00871"/>
    </source>
</evidence>
<protein>
    <submittedName>
        <fullName evidence="2">GyrI-like domain-containing protein</fullName>
    </submittedName>
</protein>
<dbReference type="PANTHER" id="PTHR36444:SF2">
    <property type="entry name" value="TRANSCRIPTIONAL REGULATOR PROTEIN YOBU-RELATED"/>
    <property type="match status" value="1"/>
</dbReference>
<comment type="caution">
    <text evidence="2">The sequence shown here is derived from an EMBL/GenBank/DDBJ whole genome shotgun (WGS) entry which is preliminary data.</text>
</comment>
<dbReference type="Pfam" id="PF06445">
    <property type="entry name" value="GyrI-like"/>
    <property type="match status" value="1"/>
</dbReference>
<keyword evidence="3" id="KW-1185">Reference proteome</keyword>
<dbReference type="EMBL" id="JBHSED010000058">
    <property type="protein sequence ID" value="MFC4306384.1"/>
    <property type="molecule type" value="Genomic_DNA"/>
</dbReference>
<evidence type="ECO:0000313" key="3">
    <source>
        <dbReference type="Proteomes" id="UP001595755"/>
    </source>
</evidence>
<dbReference type="Gene3D" id="3.20.80.10">
    <property type="entry name" value="Regulatory factor, effector binding domain"/>
    <property type="match status" value="1"/>
</dbReference>
<evidence type="ECO:0000313" key="2">
    <source>
        <dbReference type="EMBL" id="MFC4306384.1"/>
    </source>
</evidence>
<reference evidence="3" key="1">
    <citation type="journal article" date="2019" name="Int. J. Syst. Evol. Microbiol.">
        <title>The Global Catalogue of Microorganisms (GCM) 10K type strain sequencing project: providing services to taxonomists for standard genome sequencing and annotation.</title>
        <authorList>
            <consortium name="The Broad Institute Genomics Platform"/>
            <consortium name="The Broad Institute Genome Sequencing Center for Infectious Disease"/>
            <person name="Wu L."/>
            <person name="Ma J."/>
        </authorList>
    </citation>
    <scope>NUCLEOTIDE SEQUENCE [LARGE SCALE GENOMIC DNA]</scope>
    <source>
        <strain evidence="3">CGMCC 4.1641</strain>
    </source>
</reference>
<dbReference type="InterPro" id="IPR010499">
    <property type="entry name" value="AraC_E-bd"/>
</dbReference>
<name>A0ABV8SIW1_9BACL</name>
<dbReference type="SUPFAM" id="SSF55136">
    <property type="entry name" value="Probable bacterial effector-binding domain"/>
    <property type="match status" value="1"/>
</dbReference>
<sequence length="155" mass="17410">MSNKPQTVDRAETRLIGYSVTASLNQDLATGIIGALRGKLRDRLREMGHPGETEGMYLVQVYPAEEWTPEVPFDSIVGIAVSDFASVPEEFVRHTLPAGAYVKVTHQGPESEIDLTYDSIREQGLCDCRPFDFEYWPKTDSLEQAESEIEIYLPL</sequence>
<accession>A0ABV8SIW1</accession>
<dbReference type="SMART" id="SM00871">
    <property type="entry name" value="AraC_E_bind"/>
    <property type="match status" value="1"/>
</dbReference>
<organism evidence="2 3">
    <name type="scientific">Cohnella boryungensis</name>
    <dbReference type="NCBI Taxonomy" id="768479"/>
    <lineage>
        <taxon>Bacteria</taxon>
        <taxon>Bacillati</taxon>
        <taxon>Bacillota</taxon>
        <taxon>Bacilli</taxon>
        <taxon>Bacillales</taxon>
        <taxon>Paenibacillaceae</taxon>
        <taxon>Cohnella</taxon>
    </lineage>
</organism>
<dbReference type="RefSeq" id="WP_204605055.1">
    <property type="nucleotide sequence ID" value="NZ_JBHSED010000058.1"/>
</dbReference>
<dbReference type="Proteomes" id="UP001595755">
    <property type="component" value="Unassembled WGS sequence"/>
</dbReference>
<dbReference type="PANTHER" id="PTHR36444">
    <property type="entry name" value="TRANSCRIPTIONAL REGULATOR PROTEIN YOBU-RELATED"/>
    <property type="match status" value="1"/>
</dbReference>
<proteinExistence type="predicted"/>
<dbReference type="InterPro" id="IPR029442">
    <property type="entry name" value="GyrI-like"/>
</dbReference>
<dbReference type="InterPro" id="IPR053182">
    <property type="entry name" value="YobU-like_regulator"/>
</dbReference>